<dbReference type="AlphaFoldDB" id="A0A336LG15"/>
<dbReference type="PANTHER" id="PTHR10989">
    <property type="entry name" value="ANDROGEN-INDUCED PROTEIN 1-RELATED"/>
    <property type="match status" value="1"/>
</dbReference>
<dbReference type="Pfam" id="PF04750">
    <property type="entry name" value="Far-17a_AIG1"/>
    <property type="match status" value="1"/>
</dbReference>
<keyword evidence="6 17" id="KW-0472">Membrane</keyword>
<protein>
    <submittedName>
        <fullName evidence="18">CSON004922 protein</fullName>
    </submittedName>
</protein>
<comment type="catalytic activity">
    <reaction evidence="10">
        <text>12-octadecanoyloxy-octadecanoate + H2O = 12-hydroxyoctadecanoate + octadecanoate + H(+)</text>
        <dbReference type="Rhea" id="RHEA:52080"/>
        <dbReference type="ChEBI" id="CHEBI:15377"/>
        <dbReference type="ChEBI" id="CHEBI:15378"/>
        <dbReference type="ChEBI" id="CHEBI:25629"/>
        <dbReference type="ChEBI" id="CHEBI:84201"/>
        <dbReference type="ChEBI" id="CHEBI:136330"/>
    </reaction>
    <physiologicalReaction direction="left-to-right" evidence="10">
        <dbReference type="Rhea" id="RHEA:52081"/>
    </physiologicalReaction>
</comment>
<evidence type="ECO:0000256" key="2">
    <source>
        <dbReference type="ARBA" id="ARBA00004127"/>
    </source>
</evidence>
<dbReference type="InterPro" id="IPR006838">
    <property type="entry name" value="ADTRP_AIG1"/>
</dbReference>
<comment type="similarity">
    <text evidence="3">Belongs to the AIG1 family.</text>
</comment>
<comment type="catalytic activity">
    <reaction evidence="7">
        <text>12-hexadecanoyloxy-octadecanoate + H2O = 12-hydroxyoctadecanoate + hexadecanoate + H(+)</text>
        <dbReference type="Rhea" id="RHEA:52056"/>
        <dbReference type="ChEBI" id="CHEBI:7896"/>
        <dbReference type="ChEBI" id="CHEBI:15377"/>
        <dbReference type="ChEBI" id="CHEBI:15378"/>
        <dbReference type="ChEBI" id="CHEBI:83677"/>
        <dbReference type="ChEBI" id="CHEBI:84201"/>
    </reaction>
    <physiologicalReaction direction="left-to-right" evidence="7">
        <dbReference type="Rhea" id="RHEA:52057"/>
    </physiologicalReaction>
</comment>
<evidence type="ECO:0000256" key="8">
    <source>
        <dbReference type="ARBA" id="ARBA00047427"/>
    </source>
</evidence>
<feature type="transmembrane region" description="Helical" evidence="17">
    <location>
        <begin position="166"/>
        <end position="186"/>
    </location>
</feature>
<dbReference type="GO" id="GO:0012505">
    <property type="term" value="C:endomembrane system"/>
    <property type="evidence" value="ECO:0007669"/>
    <property type="project" value="UniProtKB-SubCell"/>
</dbReference>
<evidence type="ECO:0000256" key="11">
    <source>
        <dbReference type="ARBA" id="ARBA00048701"/>
    </source>
</evidence>
<comment type="catalytic activity">
    <reaction evidence="13">
        <text>9-octadecanoyloxy-octadecanoate + H2O = 9-hydroxy-octadecanoate + octadecanoate + H(+)</text>
        <dbReference type="Rhea" id="RHEA:52096"/>
        <dbReference type="ChEBI" id="CHEBI:15377"/>
        <dbReference type="ChEBI" id="CHEBI:15378"/>
        <dbReference type="ChEBI" id="CHEBI:25629"/>
        <dbReference type="ChEBI" id="CHEBI:136286"/>
        <dbReference type="ChEBI" id="CHEBI:136373"/>
    </reaction>
    <physiologicalReaction direction="left-to-right" evidence="13">
        <dbReference type="Rhea" id="RHEA:52097"/>
    </physiologicalReaction>
</comment>
<comment type="catalytic activity">
    <reaction evidence="11">
        <text>12-(9Z-octadecenoyloxy)-octadecanoate + H2O = 12-hydroxyoctadecanoate + (9Z)-octadecenoate + H(+)</text>
        <dbReference type="Rhea" id="RHEA:52060"/>
        <dbReference type="ChEBI" id="CHEBI:15377"/>
        <dbReference type="ChEBI" id="CHEBI:15378"/>
        <dbReference type="ChEBI" id="CHEBI:30823"/>
        <dbReference type="ChEBI" id="CHEBI:84201"/>
        <dbReference type="ChEBI" id="CHEBI:136302"/>
    </reaction>
    <physiologicalReaction direction="left-to-right" evidence="11">
        <dbReference type="Rhea" id="RHEA:52061"/>
    </physiologicalReaction>
</comment>
<comment type="catalytic activity">
    <reaction evidence="1">
        <text>9-(9Z-hexadecenoyloxy)-octadecanoate + H2O = (9Z)-hexadecenoate + 9-hydroxy-octadecanoate + H(+)</text>
        <dbReference type="Rhea" id="RHEA:52068"/>
        <dbReference type="ChEBI" id="CHEBI:15377"/>
        <dbReference type="ChEBI" id="CHEBI:15378"/>
        <dbReference type="ChEBI" id="CHEBI:32372"/>
        <dbReference type="ChEBI" id="CHEBI:136286"/>
        <dbReference type="ChEBI" id="CHEBI:136309"/>
    </reaction>
    <physiologicalReaction direction="left-to-right" evidence="1">
        <dbReference type="Rhea" id="RHEA:52069"/>
    </physiologicalReaction>
</comment>
<comment type="catalytic activity">
    <reaction evidence="12">
        <text>9-(9Z-octadecenoyloxy)-octadecanoate + H2O = 9-hydroxy-octadecanoate + (9Z)-octadecenoate + H(+)</text>
        <dbReference type="Rhea" id="RHEA:52048"/>
        <dbReference type="ChEBI" id="CHEBI:15377"/>
        <dbReference type="ChEBI" id="CHEBI:15378"/>
        <dbReference type="ChEBI" id="CHEBI:30823"/>
        <dbReference type="ChEBI" id="CHEBI:136282"/>
        <dbReference type="ChEBI" id="CHEBI:136286"/>
    </reaction>
    <physiologicalReaction direction="left-to-right" evidence="12">
        <dbReference type="Rhea" id="RHEA:52049"/>
    </physiologicalReaction>
</comment>
<proteinExistence type="inferred from homology"/>
<evidence type="ECO:0000256" key="5">
    <source>
        <dbReference type="ARBA" id="ARBA00022989"/>
    </source>
</evidence>
<evidence type="ECO:0000313" key="18">
    <source>
        <dbReference type="EMBL" id="SSX12952.1"/>
    </source>
</evidence>
<dbReference type="VEuPathDB" id="VectorBase:CSON004922"/>
<evidence type="ECO:0000256" key="13">
    <source>
        <dbReference type="ARBA" id="ARBA00049221"/>
    </source>
</evidence>
<reference evidence="19" key="2">
    <citation type="submission" date="2018-07" db="EMBL/GenBank/DDBJ databases">
        <authorList>
            <person name="Quirk P.G."/>
            <person name="Krulwich T.A."/>
        </authorList>
    </citation>
    <scope>NUCLEOTIDE SEQUENCE</scope>
</reference>
<gene>
    <name evidence="18" type="primary">CSON004922</name>
</gene>
<dbReference type="GO" id="GO:0016020">
    <property type="term" value="C:membrane"/>
    <property type="evidence" value="ECO:0007669"/>
    <property type="project" value="InterPro"/>
</dbReference>
<evidence type="ECO:0000256" key="14">
    <source>
        <dbReference type="ARBA" id="ARBA00049296"/>
    </source>
</evidence>
<keyword evidence="5 17" id="KW-1133">Transmembrane helix</keyword>
<organism evidence="18">
    <name type="scientific">Culicoides sonorensis</name>
    <name type="common">Biting midge</name>
    <dbReference type="NCBI Taxonomy" id="179676"/>
    <lineage>
        <taxon>Eukaryota</taxon>
        <taxon>Metazoa</taxon>
        <taxon>Ecdysozoa</taxon>
        <taxon>Arthropoda</taxon>
        <taxon>Hexapoda</taxon>
        <taxon>Insecta</taxon>
        <taxon>Pterygota</taxon>
        <taxon>Neoptera</taxon>
        <taxon>Endopterygota</taxon>
        <taxon>Diptera</taxon>
        <taxon>Nematocera</taxon>
        <taxon>Chironomoidea</taxon>
        <taxon>Ceratopogonidae</taxon>
        <taxon>Ceratopogoninae</taxon>
        <taxon>Culicoides</taxon>
        <taxon>Monoculicoides</taxon>
    </lineage>
</organism>
<evidence type="ECO:0000256" key="10">
    <source>
        <dbReference type="ARBA" id="ARBA00048680"/>
    </source>
</evidence>
<comment type="catalytic activity">
    <reaction evidence="9">
        <text>9-hexadecanoyloxy-octadecanoate + H2O = 9-hydroxy-octadecanoate + hexadecanoate + H(+)</text>
        <dbReference type="Rhea" id="RHEA:52052"/>
        <dbReference type="ChEBI" id="CHEBI:7896"/>
        <dbReference type="ChEBI" id="CHEBI:15377"/>
        <dbReference type="ChEBI" id="CHEBI:15378"/>
        <dbReference type="ChEBI" id="CHEBI:83670"/>
        <dbReference type="ChEBI" id="CHEBI:136286"/>
    </reaction>
    <physiologicalReaction direction="left-to-right" evidence="9">
        <dbReference type="Rhea" id="RHEA:52053"/>
    </physiologicalReaction>
</comment>
<comment type="catalytic activity">
    <reaction evidence="14">
        <text>13-(9Z-octadecenoyloxy)-octadecanoate + H2O = 13-hydroxy-octadecanoate + (9Z)-octadecenoate + H(+)</text>
        <dbReference type="Rhea" id="RHEA:52064"/>
        <dbReference type="ChEBI" id="CHEBI:15377"/>
        <dbReference type="ChEBI" id="CHEBI:15378"/>
        <dbReference type="ChEBI" id="CHEBI:30823"/>
        <dbReference type="ChEBI" id="CHEBI:136303"/>
        <dbReference type="ChEBI" id="CHEBI:136304"/>
    </reaction>
    <physiologicalReaction direction="left-to-right" evidence="14">
        <dbReference type="Rhea" id="RHEA:52065"/>
    </physiologicalReaction>
</comment>
<evidence type="ECO:0000256" key="17">
    <source>
        <dbReference type="SAM" id="Phobius"/>
    </source>
</evidence>
<comment type="catalytic activity">
    <reaction evidence="16">
        <text>12-(9Z-hexadecenoyloxy)-octadecanoate + H2O = 12-hydroxyoctadecanoate + (9Z)-hexadecenoate + H(+)</text>
        <dbReference type="Rhea" id="RHEA:52072"/>
        <dbReference type="ChEBI" id="CHEBI:15377"/>
        <dbReference type="ChEBI" id="CHEBI:15378"/>
        <dbReference type="ChEBI" id="CHEBI:32372"/>
        <dbReference type="ChEBI" id="CHEBI:84201"/>
        <dbReference type="ChEBI" id="CHEBI:136312"/>
    </reaction>
    <physiologicalReaction direction="left-to-right" evidence="16">
        <dbReference type="Rhea" id="RHEA:52073"/>
    </physiologicalReaction>
</comment>
<evidence type="ECO:0000256" key="3">
    <source>
        <dbReference type="ARBA" id="ARBA00009300"/>
    </source>
</evidence>
<keyword evidence="4 17" id="KW-0812">Transmembrane</keyword>
<dbReference type="PANTHER" id="PTHR10989:SF16">
    <property type="entry name" value="AT02829P-RELATED"/>
    <property type="match status" value="1"/>
</dbReference>
<evidence type="ECO:0000256" key="6">
    <source>
        <dbReference type="ARBA" id="ARBA00023136"/>
    </source>
</evidence>
<evidence type="ECO:0000256" key="4">
    <source>
        <dbReference type="ARBA" id="ARBA00022692"/>
    </source>
</evidence>
<evidence type="ECO:0000256" key="15">
    <source>
        <dbReference type="ARBA" id="ARBA00049322"/>
    </source>
</evidence>
<reference evidence="18" key="1">
    <citation type="submission" date="2018-04" db="EMBL/GenBank/DDBJ databases">
        <authorList>
            <person name="Go L.Y."/>
            <person name="Mitchell J.A."/>
        </authorList>
    </citation>
    <scope>NUCLEOTIDE SEQUENCE</scope>
    <source>
        <tissue evidence="18">Whole organism</tissue>
    </source>
</reference>
<name>A0A336LG15_CULSO</name>
<comment type="catalytic activity">
    <reaction evidence="15">
        <text>13-(9Z-hexadecenoyloxy)-octadecanoate + H2O = 13-hydroxy-octadecanoate + (9Z)-hexadecenoate + H(+)</text>
        <dbReference type="Rhea" id="RHEA:52076"/>
        <dbReference type="ChEBI" id="CHEBI:15377"/>
        <dbReference type="ChEBI" id="CHEBI:15378"/>
        <dbReference type="ChEBI" id="CHEBI:32372"/>
        <dbReference type="ChEBI" id="CHEBI:136304"/>
        <dbReference type="ChEBI" id="CHEBI:136315"/>
    </reaction>
    <physiologicalReaction direction="left-to-right" evidence="15">
        <dbReference type="Rhea" id="RHEA:52077"/>
    </physiologicalReaction>
</comment>
<feature type="transmembrane region" description="Helical" evidence="17">
    <location>
        <begin position="198"/>
        <end position="218"/>
    </location>
</feature>
<evidence type="ECO:0000313" key="19">
    <source>
        <dbReference type="EMBL" id="SSX32394.1"/>
    </source>
</evidence>
<evidence type="ECO:0000256" key="9">
    <source>
        <dbReference type="ARBA" id="ARBA00047863"/>
    </source>
</evidence>
<evidence type="ECO:0000256" key="12">
    <source>
        <dbReference type="ARBA" id="ARBA00048800"/>
    </source>
</evidence>
<feature type="transmembrane region" description="Helical" evidence="17">
    <location>
        <begin position="108"/>
        <end position="131"/>
    </location>
</feature>
<dbReference type="OMA" id="IWDRELI"/>
<feature type="transmembrane region" description="Helical" evidence="17">
    <location>
        <begin position="12"/>
        <end position="35"/>
    </location>
</feature>
<evidence type="ECO:0000256" key="1">
    <source>
        <dbReference type="ARBA" id="ARBA00000923"/>
    </source>
</evidence>
<accession>A0A336LG15</accession>
<sequence>MSQSAKKSASDTINRGIFGSLVILFHLIGAVQFWYSVYYDYNFVHIPEELREESRRMSNPFGGKFKYLTFIDAILQAAYYTIALINDFTGSNEVAPKPMPLIRKIKDYVLAAFAWPIACNVAITFWSIYAVDRELIFPRVLDSFFPDWLNHMCVSFRQYPTRRNGYLGLSLFMACYLAWIHIIYYYSGVWVYPVLEVLALPLRVCFFAGVFVFSLFLYRTGELFNDLIWVKELKSLKAKKGH</sequence>
<evidence type="ECO:0000256" key="7">
    <source>
        <dbReference type="ARBA" id="ARBA00047368"/>
    </source>
</evidence>
<comment type="catalytic activity">
    <reaction evidence="8">
        <text>13-octadecanoyloxy-octadecanoate + H2O = 13-hydroxy-octadecanoate + octadecanoate + H(+)</text>
        <dbReference type="Rhea" id="RHEA:52084"/>
        <dbReference type="ChEBI" id="CHEBI:15377"/>
        <dbReference type="ChEBI" id="CHEBI:15378"/>
        <dbReference type="ChEBI" id="CHEBI:25629"/>
        <dbReference type="ChEBI" id="CHEBI:136304"/>
        <dbReference type="ChEBI" id="CHEBI:136335"/>
    </reaction>
    <physiologicalReaction direction="left-to-right" evidence="8">
        <dbReference type="Rhea" id="RHEA:52085"/>
    </physiologicalReaction>
</comment>
<comment type="subcellular location">
    <subcellularLocation>
        <location evidence="2">Endomembrane system</location>
        <topology evidence="2">Multi-pass membrane protein</topology>
    </subcellularLocation>
</comment>
<dbReference type="EMBL" id="UFQT01002007">
    <property type="protein sequence ID" value="SSX32394.1"/>
    <property type="molecule type" value="Genomic_DNA"/>
</dbReference>
<evidence type="ECO:0000256" key="16">
    <source>
        <dbReference type="ARBA" id="ARBA00049428"/>
    </source>
</evidence>
<dbReference type="EMBL" id="UFQS01002007">
    <property type="protein sequence ID" value="SSX12952.1"/>
    <property type="molecule type" value="Genomic_DNA"/>
</dbReference>